<sequence length="386" mass="43007">MKILHYTQYVFGIGHLFRSMAIDRALAPLTVDLVTGGAGVPIPMPDNVRHHAMPAIRMDENYGSVLAVDGELEDTWREREAMLLDLFRSLEPDVLLIEMFPFGRRVFARELLPLLKFNRELPRPATTLCSVRDILVEKKDQAKFEKRVLGWLNPWFDGVLVHSDPGLIRLDLTFSRVADIACPVWYTGYVAEGPTLPDKAAAREALGLPADGTVILASAGSGTIIRDLLDPIMEASILLAQRLPHKLLMFTGPNAPLEERRHLEECSRAHPDAVVREFTPRFPDHVLACDLSVSRGGYNTTMNLLACGARGLMHPYGHDREQRMRLEALSALGHVGLLQDHDLEPSRLAGVMERALREQHGPLGRLRLQGDAESADIIRRLAAARP</sequence>
<evidence type="ECO:0000313" key="2">
    <source>
        <dbReference type="EMBL" id="SFL79231.1"/>
    </source>
</evidence>
<dbReference type="Gene3D" id="3.40.50.2000">
    <property type="entry name" value="Glycogen Phosphorylase B"/>
    <property type="match status" value="1"/>
</dbReference>
<dbReference type="EMBL" id="FOTO01000006">
    <property type="protein sequence ID" value="SFL79231.1"/>
    <property type="molecule type" value="Genomic_DNA"/>
</dbReference>
<dbReference type="OrthoDB" id="503443at2"/>
<gene>
    <name evidence="2" type="ORF">SAMN05421830_106170</name>
</gene>
<name>A0A8G2F7Q0_DESNO</name>
<dbReference type="InterPro" id="IPR007235">
    <property type="entry name" value="Glyco_trans_28_C"/>
</dbReference>
<dbReference type="PANTHER" id="PTHR21015:SF28">
    <property type="entry name" value="SLL1722 PROTEIN"/>
    <property type="match status" value="1"/>
</dbReference>
<comment type="caution">
    <text evidence="2">The sequence shown here is derived from an EMBL/GenBank/DDBJ whole genome shotgun (WGS) entry which is preliminary data.</text>
</comment>
<keyword evidence="2" id="KW-0808">Transferase</keyword>
<dbReference type="Proteomes" id="UP000199581">
    <property type="component" value="Unassembled WGS sequence"/>
</dbReference>
<dbReference type="SUPFAM" id="SSF53756">
    <property type="entry name" value="UDP-Glycosyltransferase/glycogen phosphorylase"/>
    <property type="match status" value="1"/>
</dbReference>
<protein>
    <submittedName>
        <fullName evidence="2">Predicted glycosyl transferase</fullName>
    </submittedName>
</protein>
<dbReference type="RefSeq" id="WP_092192233.1">
    <property type="nucleotide sequence ID" value="NZ_FOTO01000006.1"/>
</dbReference>
<keyword evidence="3" id="KW-1185">Reference proteome</keyword>
<evidence type="ECO:0000313" key="3">
    <source>
        <dbReference type="Proteomes" id="UP000199581"/>
    </source>
</evidence>
<dbReference type="GO" id="GO:0016758">
    <property type="term" value="F:hexosyltransferase activity"/>
    <property type="evidence" value="ECO:0007669"/>
    <property type="project" value="InterPro"/>
</dbReference>
<accession>A0A8G2F7Q0</accession>
<dbReference type="Pfam" id="PF04101">
    <property type="entry name" value="Glyco_tran_28_C"/>
    <property type="match status" value="1"/>
</dbReference>
<feature type="domain" description="Glycosyl transferase family 28 C-terminal" evidence="1">
    <location>
        <begin position="239"/>
        <end position="361"/>
    </location>
</feature>
<proteinExistence type="predicted"/>
<organism evidence="2 3">
    <name type="scientific">Desulfomicrobium norvegicum (strain DSM 1741 / NCIMB 8310)</name>
    <name type="common">Desulfovibrio baculatus (strain Norway 4)</name>
    <name type="synonym">Desulfovibrio desulfuricans (strain Norway 4)</name>
    <dbReference type="NCBI Taxonomy" id="52561"/>
    <lineage>
        <taxon>Bacteria</taxon>
        <taxon>Pseudomonadati</taxon>
        <taxon>Thermodesulfobacteriota</taxon>
        <taxon>Desulfovibrionia</taxon>
        <taxon>Desulfovibrionales</taxon>
        <taxon>Desulfomicrobiaceae</taxon>
        <taxon>Desulfomicrobium</taxon>
    </lineage>
</organism>
<evidence type="ECO:0000259" key="1">
    <source>
        <dbReference type="Pfam" id="PF04101"/>
    </source>
</evidence>
<reference evidence="2 3" key="1">
    <citation type="submission" date="2016-10" db="EMBL/GenBank/DDBJ databases">
        <authorList>
            <person name="Varghese N."/>
            <person name="Submissions S."/>
        </authorList>
    </citation>
    <scope>NUCLEOTIDE SEQUENCE [LARGE SCALE GENOMIC DNA]</scope>
    <source>
        <strain evidence="2 3">DSM 1741</strain>
    </source>
</reference>
<dbReference type="PANTHER" id="PTHR21015">
    <property type="entry name" value="UDP-N-ACETYLGLUCOSAMINE--N-ACETYLMURAMYL-(PENTAPEPTIDE) PYROPHOSPHORYL-UNDECAPRENOL N-ACETYLGLUCOSAMINE TRANSFERASE 1"/>
    <property type="match status" value="1"/>
</dbReference>
<dbReference type="AlphaFoldDB" id="A0A8G2F7Q0"/>